<dbReference type="InterPro" id="IPR009725">
    <property type="entry name" value="3_dmu_93_MTrfase"/>
</dbReference>
<evidence type="ECO:0000313" key="2">
    <source>
        <dbReference type="EMBL" id="GHG35795.1"/>
    </source>
</evidence>
<dbReference type="AlphaFoldDB" id="A0A919EV65"/>
<reference evidence="3" key="1">
    <citation type="journal article" date="2019" name="Int. J. Syst. Evol. Microbiol.">
        <title>The Global Catalogue of Microorganisms (GCM) 10K type strain sequencing project: providing services to taxonomists for standard genome sequencing and annotation.</title>
        <authorList>
            <consortium name="The Broad Institute Genomics Platform"/>
            <consortium name="The Broad Institute Genome Sequencing Center for Infectious Disease"/>
            <person name="Wu L."/>
            <person name="Ma J."/>
        </authorList>
    </citation>
    <scope>NUCLEOTIDE SEQUENCE [LARGE SCALE GENOMIC DNA]</scope>
    <source>
        <strain evidence="3">JCM 4253</strain>
    </source>
</reference>
<keyword evidence="3" id="KW-1185">Reference proteome</keyword>
<dbReference type="Proteomes" id="UP000619355">
    <property type="component" value="Unassembled WGS sequence"/>
</dbReference>
<dbReference type="SUPFAM" id="SSF54593">
    <property type="entry name" value="Glyoxalase/Bleomycin resistance protein/Dihydroxybiphenyl dioxygenase"/>
    <property type="match status" value="1"/>
</dbReference>
<gene>
    <name evidence="2" type="ORF">GCM10018980_06490</name>
</gene>
<feature type="domain" description="PhnB-like" evidence="1">
    <location>
        <begin position="20"/>
        <end position="133"/>
    </location>
</feature>
<dbReference type="PANTHER" id="PTHR33990">
    <property type="entry name" value="PROTEIN YJDN-RELATED"/>
    <property type="match status" value="1"/>
</dbReference>
<evidence type="ECO:0000313" key="3">
    <source>
        <dbReference type="Proteomes" id="UP000619355"/>
    </source>
</evidence>
<dbReference type="CDD" id="cd06588">
    <property type="entry name" value="PhnB_like"/>
    <property type="match status" value="1"/>
</dbReference>
<evidence type="ECO:0000259" key="1">
    <source>
        <dbReference type="Pfam" id="PF06983"/>
    </source>
</evidence>
<name>A0A919EV65_9ACTN</name>
<dbReference type="PIRSF" id="PIRSF021700">
    <property type="entry name" value="3_dmu_93_MTrfase"/>
    <property type="match status" value="1"/>
</dbReference>
<organism evidence="2 3">
    <name type="scientific">Streptomyces capoamus</name>
    <dbReference type="NCBI Taxonomy" id="68183"/>
    <lineage>
        <taxon>Bacteria</taxon>
        <taxon>Bacillati</taxon>
        <taxon>Actinomycetota</taxon>
        <taxon>Actinomycetes</taxon>
        <taxon>Kitasatosporales</taxon>
        <taxon>Streptomycetaceae</taxon>
        <taxon>Streptomyces</taxon>
    </lineage>
</organism>
<dbReference type="InterPro" id="IPR028973">
    <property type="entry name" value="PhnB-like"/>
</dbReference>
<accession>A0A919EV65</accession>
<comment type="caution">
    <text evidence="2">The sequence shown here is derived from an EMBL/GenBank/DDBJ whole genome shotgun (WGS) entry which is preliminary data.</text>
</comment>
<dbReference type="PANTHER" id="PTHR33990:SF2">
    <property type="entry name" value="PHNB-LIKE DOMAIN-CONTAINING PROTEIN"/>
    <property type="match status" value="1"/>
</dbReference>
<sequence>MTAYHALSRPQEELMTTDGFTTCLWFDGQAEEAAHHYVSVFKDSGIGRVVRWPESGRGPAGSVLTVEFTANGQRFVALNGGPEFTFGEAVSFQILCADQDEIDHYWTKLTENGGEGGPCGWLKDKYGVSWQVVYAPLLDMIGDPDPEKAARAMKAMMGMGKLDAAALEQAYAGEQP</sequence>
<protein>
    <submittedName>
        <fullName evidence="2">VOC family protein</fullName>
    </submittedName>
</protein>
<dbReference type="EMBL" id="BNBF01000001">
    <property type="protein sequence ID" value="GHG35795.1"/>
    <property type="molecule type" value="Genomic_DNA"/>
</dbReference>
<proteinExistence type="predicted"/>
<dbReference type="Pfam" id="PF06983">
    <property type="entry name" value="3-dmu-9_3-mt"/>
    <property type="match status" value="1"/>
</dbReference>
<dbReference type="Gene3D" id="3.10.180.10">
    <property type="entry name" value="2,3-Dihydroxybiphenyl 1,2-Dioxygenase, domain 1"/>
    <property type="match status" value="1"/>
</dbReference>
<dbReference type="InterPro" id="IPR029068">
    <property type="entry name" value="Glyas_Bleomycin-R_OHBP_Dase"/>
</dbReference>